<reference evidence="1 2" key="1">
    <citation type="submission" date="2020-08" db="EMBL/GenBank/DDBJ databases">
        <title>Sequencing the genomes of 1000 actinobacteria strains.</title>
        <authorList>
            <person name="Klenk H.-P."/>
        </authorList>
    </citation>
    <scope>NUCLEOTIDE SEQUENCE [LARGE SCALE GENOMIC DNA]</scope>
    <source>
        <strain evidence="1 2">DSM 45784</strain>
    </source>
</reference>
<proteinExistence type="predicted"/>
<dbReference type="EMBL" id="JACHND010000001">
    <property type="protein sequence ID" value="MBB4702619.1"/>
    <property type="molecule type" value="Genomic_DNA"/>
</dbReference>
<name>A0A7W7D9U5_9ACTN</name>
<evidence type="ECO:0000313" key="2">
    <source>
        <dbReference type="Proteomes" id="UP000542210"/>
    </source>
</evidence>
<dbReference type="Proteomes" id="UP000542210">
    <property type="component" value="Unassembled WGS sequence"/>
</dbReference>
<dbReference type="AlphaFoldDB" id="A0A7W7D9U5"/>
<organism evidence="1 2">
    <name type="scientific">Sphaerisporangium siamense</name>
    <dbReference type="NCBI Taxonomy" id="795645"/>
    <lineage>
        <taxon>Bacteria</taxon>
        <taxon>Bacillati</taxon>
        <taxon>Actinomycetota</taxon>
        <taxon>Actinomycetes</taxon>
        <taxon>Streptosporangiales</taxon>
        <taxon>Streptosporangiaceae</taxon>
        <taxon>Sphaerisporangium</taxon>
    </lineage>
</organism>
<comment type="caution">
    <text evidence="1">The sequence shown here is derived from an EMBL/GenBank/DDBJ whole genome shotgun (WGS) entry which is preliminary data.</text>
</comment>
<dbReference type="RefSeq" id="WP_184882519.1">
    <property type="nucleotide sequence ID" value="NZ_BOOV01000005.1"/>
</dbReference>
<evidence type="ECO:0008006" key="3">
    <source>
        <dbReference type="Google" id="ProtNLM"/>
    </source>
</evidence>
<dbReference type="InterPro" id="IPR021527">
    <property type="entry name" value="DUF2795"/>
</dbReference>
<protein>
    <recommendedName>
        <fullName evidence="3">DUF2795 domain-containing protein</fullName>
    </recommendedName>
</protein>
<evidence type="ECO:0000313" key="1">
    <source>
        <dbReference type="EMBL" id="MBB4702619.1"/>
    </source>
</evidence>
<dbReference type="Pfam" id="PF11387">
    <property type="entry name" value="DUF2795"/>
    <property type="match status" value="1"/>
</dbReference>
<keyword evidence="2" id="KW-1185">Reference proteome</keyword>
<accession>A0A7W7D9U5</accession>
<sequence>MTQADFIHVQKYLSGVDYPASKDTLLEHAKAQGADQDAVKALERLPDREYDGPSGVSKELAR</sequence>
<gene>
    <name evidence="1" type="ORF">BJ982_004163</name>
</gene>